<evidence type="ECO:0000256" key="1">
    <source>
        <dbReference type="ARBA" id="ARBA00022614"/>
    </source>
</evidence>
<evidence type="ECO:0000313" key="5">
    <source>
        <dbReference type="EMBL" id="KAF7261130.1"/>
    </source>
</evidence>
<accession>A0A8S9Z650</accession>
<dbReference type="AlphaFoldDB" id="A0A8S9Z650"/>
<evidence type="ECO:0008006" key="7">
    <source>
        <dbReference type="Google" id="ProtNLM"/>
    </source>
</evidence>
<dbReference type="Gene3D" id="3.80.10.10">
    <property type="entry name" value="Ribonuclease Inhibitor"/>
    <property type="match status" value="1"/>
</dbReference>
<reference evidence="5" key="1">
    <citation type="submission" date="2019-07" db="EMBL/GenBank/DDBJ databases">
        <title>Annotation for the trematode Paragonimus miyazaki's.</title>
        <authorList>
            <person name="Choi Y.-J."/>
        </authorList>
    </citation>
    <scope>NUCLEOTIDE SEQUENCE</scope>
    <source>
        <strain evidence="5">Japan</strain>
    </source>
</reference>
<name>A0A8S9Z650_9TREM</name>
<dbReference type="SMART" id="SM00369">
    <property type="entry name" value="LRR_TYP"/>
    <property type="match status" value="2"/>
</dbReference>
<evidence type="ECO:0000256" key="2">
    <source>
        <dbReference type="ARBA" id="ARBA00022729"/>
    </source>
</evidence>
<evidence type="ECO:0000256" key="4">
    <source>
        <dbReference type="SAM" id="Phobius"/>
    </source>
</evidence>
<dbReference type="Pfam" id="PF13855">
    <property type="entry name" value="LRR_8"/>
    <property type="match status" value="1"/>
</dbReference>
<protein>
    <recommendedName>
        <fullName evidence="7">Ig-like domain-containing protein</fullName>
    </recommendedName>
</protein>
<keyword evidence="6" id="KW-1185">Reference proteome</keyword>
<dbReference type="PROSITE" id="PS51450">
    <property type="entry name" value="LRR"/>
    <property type="match status" value="1"/>
</dbReference>
<organism evidence="5 6">
    <name type="scientific">Paragonimus skrjabini miyazakii</name>
    <dbReference type="NCBI Taxonomy" id="59628"/>
    <lineage>
        <taxon>Eukaryota</taxon>
        <taxon>Metazoa</taxon>
        <taxon>Spiralia</taxon>
        <taxon>Lophotrochozoa</taxon>
        <taxon>Platyhelminthes</taxon>
        <taxon>Trematoda</taxon>
        <taxon>Digenea</taxon>
        <taxon>Plagiorchiida</taxon>
        <taxon>Troglotremata</taxon>
        <taxon>Troglotrematidae</taxon>
        <taxon>Paragonimus</taxon>
    </lineage>
</organism>
<dbReference type="PANTHER" id="PTHR24369:SF210">
    <property type="entry name" value="CHAOPTIN-RELATED"/>
    <property type="match status" value="1"/>
</dbReference>
<keyword evidence="4" id="KW-1133">Transmembrane helix</keyword>
<keyword evidence="4" id="KW-0812">Transmembrane</keyword>
<gene>
    <name evidence="5" type="ORF">EG68_01875</name>
</gene>
<dbReference type="InterPro" id="IPR032675">
    <property type="entry name" value="LRR_dom_sf"/>
</dbReference>
<dbReference type="PANTHER" id="PTHR24369">
    <property type="entry name" value="ANTIGEN BSP, PUTATIVE-RELATED"/>
    <property type="match status" value="1"/>
</dbReference>
<sequence>MWYDFCGRGFCITICILGIFTKYFVLGNDYNCHVGPFESEATLWLSDTDQWIGDRIFESCPENVTRLTIREATYGTKRILKRIVFFLEKLPHLQTLNFQVSSLLFDQSSKAGLGVSALQFISLSRCGLSYIPLGAFQGLVDLQTLDLSNNHLTELPPDLFAYNPLLRAVNASHNSITFLPKLTPIPSVHDKYRVVDVSGNPIDRSCINSYLLRQLDFQGVPEYVTEVQPCEPIFSAHLETSVIESENDSSSLFILNSHSLILSCMVSATLPVSIFWISPVGVIPSPDVSQGNITHIYSYTVQPLFAPTTLRITLRVNETEPTLIGTFFIENIRGHLSGDWYCVARSPIGLSVSTHLAIHVVSSMYHSRVYYFSLCYGYGAMAVLLLVGIIGGTIRYCSETHCLRQPQPPFAYGGKTFIGVIPVPAVDEDSLDERPVDGNTSYDIAESSVRYISAGQLCSVCKKLPTYWFCSECKAVHFVEAVRRFNQEDLPGSARDLPIGVLTSDGEIKLDTSSVLPLRPQCSKVDSLVCSDLKPTYSEVHRPLIDRRECNVQESREATSGRESSSVFQQKAFVYVRSGGCVIRIRAGLLSTDEASATDDVSAITDAVCCHSKPRPNSTDVKLVVSNEKLAEEYRDALADLARAVESPDPAHFREHLEEFRSRLRRDVGHGVKVLRGEFQGLREKSAKGVASLRNQSSAAAQRMRAGFSHGVEQVKGGMRSMAELCGASGTIGQTISVISVYVDETDQTKKERLISDFTF</sequence>
<dbReference type="SUPFAM" id="SSF52058">
    <property type="entry name" value="L domain-like"/>
    <property type="match status" value="1"/>
</dbReference>
<proteinExistence type="predicted"/>
<dbReference type="OrthoDB" id="5954366at2759"/>
<dbReference type="Proteomes" id="UP000822476">
    <property type="component" value="Unassembled WGS sequence"/>
</dbReference>
<dbReference type="GO" id="GO:0005886">
    <property type="term" value="C:plasma membrane"/>
    <property type="evidence" value="ECO:0007669"/>
    <property type="project" value="TreeGrafter"/>
</dbReference>
<keyword evidence="1" id="KW-0433">Leucine-rich repeat</keyword>
<comment type="caution">
    <text evidence="5">The sequence shown here is derived from an EMBL/GenBank/DDBJ whole genome shotgun (WGS) entry which is preliminary data.</text>
</comment>
<keyword evidence="2" id="KW-0732">Signal</keyword>
<keyword evidence="4" id="KW-0472">Membrane</keyword>
<dbReference type="InterPro" id="IPR001611">
    <property type="entry name" value="Leu-rich_rpt"/>
</dbReference>
<keyword evidence="3" id="KW-0677">Repeat</keyword>
<dbReference type="InterPro" id="IPR050541">
    <property type="entry name" value="LRR_TM_domain-containing"/>
</dbReference>
<feature type="transmembrane region" description="Helical" evidence="4">
    <location>
        <begin position="369"/>
        <end position="394"/>
    </location>
</feature>
<evidence type="ECO:0000313" key="6">
    <source>
        <dbReference type="Proteomes" id="UP000822476"/>
    </source>
</evidence>
<dbReference type="EMBL" id="JTDE01000476">
    <property type="protein sequence ID" value="KAF7261130.1"/>
    <property type="molecule type" value="Genomic_DNA"/>
</dbReference>
<evidence type="ECO:0000256" key="3">
    <source>
        <dbReference type="ARBA" id="ARBA00022737"/>
    </source>
</evidence>
<dbReference type="InterPro" id="IPR003591">
    <property type="entry name" value="Leu-rich_rpt_typical-subtyp"/>
</dbReference>